<evidence type="ECO:0000313" key="2">
    <source>
        <dbReference type="EMBL" id="GHH42905.1"/>
    </source>
</evidence>
<evidence type="ECO:0000313" key="3">
    <source>
        <dbReference type="Proteomes" id="UP000605568"/>
    </source>
</evidence>
<dbReference type="Gene3D" id="3.90.25.10">
    <property type="entry name" value="UDP-galactose 4-epimerase, domain 1"/>
    <property type="match status" value="1"/>
</dbReference>
<dbReference type="InterPro" id="IPR036291">
    <property type="entry name" value="NAD(P)-bd_dom_sf"/>
</dbReference>
<dbReference type="Gene3D" id="2.30.110.10">
    <property type="entry name" value="Electron Transport, Fmn-binding Protein, Chain A"/>
    <property type="match status" value="1"/>
</dbReference>
<dbReference type="PANTHER" id="PTHR47129:SF1">
    <property type="entry name" value="NMRA-LIKE DOMAIN-CONTAINING PROTEIN"/>
    <property type="match status" value="1"/>
</dbReference>
<accession>A0ABQ3MFQ3</accession>
<dbReference type="Pfam" id="PF13460">
    <property type="entry name" value="NAD_binding_10"/>
    <property type="match status" value="1"/>
</dbReference>
<dbReference type="EMBL" id="BNAR01000005">
    <property type="protein sequence ID" value="GHH42905.1"/>
    <property type="molecule type" value="Genomic_DNA"/>
</dbReference>
<dbReference type="SUPFAM" id="SSF51735">
    <property type="entry name" value="NAD(P)-binding Rossmann-fold domains"/>
    <property type="match status" value="1"/>
</dbReference>
<keyword evidence="3" id="KW-1185">Reference proteome</keyword>
<dbReference type="InterPro" id="IPR004378">
    <property type="entry name" value="F420H2_quin_Rdtase"/>
</dbReference>
<dbReference type="RefSeq" id="WP_229904881.1">
    <property type="nucleotide sequence ID" value="NZ_BNAR01000005.1"/>
</dbReference>
<evidence type="ECO:0000259" key="1">
    <source>
        <dbReference type="Pfam" id="PF13460"/>
    </source>
</evidence>
<dbReference type="CDD" id="cd05269">
    <property type="entry name" value="TMR_SDR_a"/>
    <property type="match status" value="1"/>
</dbReference>
<comment type="caution">
    <text evidence="2">The sequence shown here is derived from an EMBL/GenBank/DDBJ whole genome shotgun (WGS) entry which is preliminary data.</text>
</comment>
<dbReference type="NCBIfam" id="TIGR00026">
    <property type="entry name" value="hi_GC_TIGR00026"/>
    <property type="match status" value="1"/>
</dbReference>
<dbReference type="InterPro" id="IPR016040">
    <property type="entry name" value="NAD(P)-bd_dom"/>
</dbReference>
<sequence>MGKLLVTGATGHLGRLTLQALLAQVPPNRLAGLARDPSRAADLAERGVDIRKGDYFDQESLVEAFAGVDRLLLVSAEAFTDRDTQHANVIAAATRAGVQHVIFTAVQRREDSGARQVGVTDGDVFAENALKSSGLTYTILRHPVFMEVLGGHLGADVYDKGVRVPEGDGTVAPATRHDLAAANVAVLTQDGHENATYTLGGSEPASFRDIANALTEIHGSEVPYLPITAEEHTESLLAQGLPREVAEFLTSWATAIAGGAFGENTGDLERLIGYRPTGYREFLARNYPQLVPGQAESPGTEQDLLEGEYVPSPDPTTREQVELYERTGGREGATMLGGPVVVVTMRGARSGKLRKVALMRIERDGVYAIGASAGGQARHPNWFHNLLAHPVVQLQDGPDRALMTARVAEGAERESWLAYADGLYPFFADMRALAADDREVPLVLLEPAGA</sequence>
<dbReference type="InterPro" id="IPR012349">
    <property type="entry name" value="Split_barrel_FMN-bd"/>
</dbReference>
<dbReference type="InterPro" id="IPR052718">
    <property type="entry name" value="NmrA-type_oxidoreductase"/>
</dbReference>
<feature type="domain" description="NAD(P)-binding" evidence="1">
    <location>
        <begin position="8"/>
        <end position="189"/>
    </location>
</feature>
<dbReference type="PANTHER" id="PTHR47129">
    <property type="entry name" value="QUINONE OXIDOREDUCTASE 2"/>
    <property type="match status" value="1"/>
</dbReference>
<reference evidence="3" key="1">
    <citation type="journal article" date="2019" name="Int. J. Syst. Evol. Microbiol.">
        <title>The Global Catalogue of Microorganisms (GCM) 10K type strain sequencing project: providing services to taxonomists for standard genome sequencing and annotation.</title>
        <authorList>
            <consortium name="The Broad Institute Genomics Platform"/>
            <consortium name="The Broad Institute Genome Sequencing Center for Infectious Disease"/>
            <person name="Wu L."/>
            <person name="Ma J."/>
        </authorList>
    </citation>
    <scope>NUCLEOTIDE SEQUENCE [LARGE SCALE GENOMIC DNA]</scope>
    <source>
        <strain evidence="3">CGMCC 4.7367</strain>
    </source>
</reference>
<organism evidence="2 3">
    <name type="scientific">Lentzea cavernae</name>
    <dbReference type="NCBI Taxonomy" id="2020703"/>
    <lineage>
        <taxon>Bacteria</taxon>
        <taxon>Bacillati</taxon>
        <taxon>Actinomycetota</taxon>
        <taxon>Actinomycetes</taxon>
        <taxon>Pseudonocardiales</taxon>
        <taxon>Pseudonocardiaceae</taxon>
        <taxon>Lentzea</taxon>
    </lineage>
</organism>
<proteinExistence type="predicted"/>
<dbReference type="Proteomes" id="UP000605568">
    <property type="component" value="Unassembled WGS sequence"/>
</dbReference>
<dbReference type="Pfam" id="PF04075">
    <property type="entry name" value="F420H2_quin_red"/>
    <property type="match status" value="1"/>
</dbReference>
<protein>
    <recommendedName>
        <fullName evidence="1">NAD(P)-binding domain-containing protein</fullName>
    </recommendedName>
</protein>
<gene>
    <name evidence="2" type="ORF">GCM10017774_40020</name>
</gene>
<name>A0ABQ3MFQ3_9PSEU</name>
<dbReference type="Gene3D" id="3.40.50.720">
    <property type="entry name" value="NAD(P)-binding Rossmann-like Domain"/>
    <property type="match status" value="1"/>
</dbReference>